<dbReference type="Gene3D" id="3.30.530.20">
    <property type="match status" value="1"/>
</dbReference>
<dbReference type="InterPro" id="IPR019587">
    <property type="entry name" value="Polyketide_cyclase/dehydratase"/>
</dbReference>
<dbReference type="InterPro" id="IPR023393">
    <property type="entry name" value="START-like_dom_sf"/>
</dbReference>
<proteinExistence type="predicted"/>
<evidence type="ECO:0000313" key="2">
    <source>
        <dbReference type="Proteomes" id="UP000235803"/>
    </source>
</evidence>
<protein>
    <submittedName>
        <fullName evidence="1">Polyketide cyclase</fullName>
    </submittedName>
</protein>
<gene>
    <name evidence="1" type="ORF">C1H69_05810</name>
</gene>
<dbReference type="SUPFAM" id="SSF55961">
    <property type="entry name" value="Bet v1-like"/>
    <property type="match status" value="1"/>
</dbReference>
<dbReference type="RefSeq" id="WP_102652458.1">
    <property type="nucleotide sequence ID" value="NZ_PNRF01000012.1"/>
</dbReference>
<dbReference type="CDD" id="cd07824">
    <property type="entry name" value="SRPBCC_6"/>
    <property type="match status" value="1"/>
</dbReference>
<organism evidence="1 2">
    <name type="scientific">Billgrantia endophytica</name>
    <dbReference type="NCBI Taxonomy" id="2033802"/>
    <lineage>
        <taxon>Bacteria</taxon>
        <taxon>Pseudomonadati</taxon>
        <taxon>Pseudomonadota</taxon>
        <taxon>Gammaproteobacteria</taxon>
        <taxon>Oceanospirillales</taxon>
        <taxon>Halomonadaceae</taxon>
        <taxon>Billgrantia</taxon>
    </lineage>
</organism>
<dbReference type="OrthoDB" id="5402478at2"/>
<sequence length="159" mass="18507">MAEFRFVTTWRIGAPISDVYEVLTDSPHWPDWWSSVADVRLLAAGDEEGIGRAYRYTWKSRLGYRLRFDIRVTRVKVPSLIEGVASGDVKGVGSWQLVEEGRITRVRYVWEVRTMRRWMNLFARVARPLIIWNHHAVMQDGAEGLAQHLNRPLLQVMDN</sequence>
<keyword evidence="2" id="KW-1185">Reference proteome</keyword>
<comment type="caution">
    <text evidence="1">The sequence shown here is derived from an EMBL/GenBank/DDBJ whole genome shotgun (WGS) entry which is preliminary data.</text>
</comment>
<dbReference type="Proteomes" id="UP000235803">
    <property type="component" value="Unassembled WGS sequence"/>
</dbReference>
<dbReference type="Pfam" id="PF10604">
    <property type="entry name" value="Polyketide_cyc2"/>
    <property type="match status" value="1"/>
</dbReference>
<accession>A0A2N7U7X7</accession>
<reference evidence="1 2" key="1">
    <citation type="submission" date="2018-01" db="EMBL/GenBank/DDBJ databases">
        <title>Halomonas endophytica sp. nov., isolated from storage liquid in the stems of Populus euphratica.</title>
        <authorList>
            <person name="Chen C."/>
        </authorList>
    </citation>
    <scope>NUCLEOTIDE SEQUENCE [LARGE SCALE GENOMIC DNA]</scope>
    <source>
        <strain evidence="1 2">MC28</strain>
    </source>
</reference>
<dbReference type="EMBL" id="PNRF01000012">
    <property type="protein sequence ID" value="PMR76554.1"/>
    <property type="molecule type" value="Genomic_DNA"/>
</dbReference>
<evidence type="ECO:0000313" key="1">
    <source>
        <dbReference type="EMBL" id="PMR76554.1"/>
    </source>
</evidence>
<dbReference type="AlphaFoldDB" id="A0A2N7U7X7"/>
<name>A0A2N7U7X7_9GAMM</name>